<evidence type="ECO:0000313" key="3">
    <source>
        <dbReference type="EMBL" id="ABG43758.1"/>
    </source>
</evidence>
<sequence length="53" mass="6165">MCPSNAFIASNINTDIIWSGHQRLRNKRLKQRTPGIITIEDVRKMMLVITHVF</sequence>
<evidence type="ECO:0000313" key="12">
    <source>
        <dbReference type="EMBL" id="ABG45785.1"/>
    </source>
</evidence>
<evidence type="ECO:0000313" key="4">
    <source>
        <dbReference type="EMBL" id="ABG43962.1"/>
    </source>
</evidence>
<dbReference type="EMBL" id="DQ437581">
    <property type="protein sequence ID" value="ABG43556.1"/>
    <property type="molecule type" value="Genomic_DNA"/>
</dbReference>
<name>Q0NQ94_VARV</name>
<reference evidence="13 14" key="1">
    <citation type="journal article" date="2006" name="Science">
        <title>Genome sequence diversity and clues to the evolution of variola (smallpox) virus.</title>
        <authorList>
            <person name="Esposito J.J."/>
            <person name="Sammons S.A."/>
            <person name="Frace A.M."/>
            <person name="Osborne J.D."/>
            <person name="Olsen-Rasmussen M."/>
            <person name="Zhang M."/>
            <person name="Govil D."/>
            <person name="Damon I.K."/>
            <person name="Kline R."/>
            <person name="Laker M."/>
            <person name="Li Y."/>
            <person name="Smith G.L."/>
            <person name="Meyer H."/>
            <person name="LeDuc J.W."/>
            <person name="Wohlhueter R.M."/>
        </authorList>
    </citation>
    <scope>NUCLEOTIDE SEQUENCE [LARGE SCALE GENOMIC DNA]</scope>
    <source>
        <strain evidence="1">Afghanistan 1970 Variolator 4</strain>
        <strain evidence="2">Bangladesh 1975 v75-550 Banu</strain>
        <strain evidence="3">China Horn 1948</strain>
        <strain evidence="4">Congo 1970 v70-46 Kinshasa</strain>
        <strain evidence="5">India 1964 7124 Vellore</strain>
        <strain evidence="6">India 1964 7125 Vellore</strain>
        <strain evidence="7">Iran 1972 2602 Tabriz</strain>
        <strain evidence="8">Nepal 1973 V73-175</strain>
        <strain evidence="9">Pakistan 1969</strain>
        <strain evidence="10">Somalia 1977</strain>
        <strain evidence="11">Sumatra 1970 V70-222</strain>
        <strain evidence="12">Syria 1972 V72-199</strain>
    </source>
</reference>
<dbReference type="Proteomes" id="UP000134690">
    <property type="component" value="Segment"/>
</dbReference>
<dbReference type="Proteomes" id="UP000136147">
    <property type="component" value="Segment"/>
</dbReference>
<evidence type="ECO:0000313" key="10">
    <source>
        <dbReference type="EMBL" id="ABG45380.1"/>
    </source>
</evidence>
<dbReference type="Proteomes" id="UP000134328">
    <property type="component" value="Genome"/>
</dbReference>
<dbReference type="EMBL" id="DQ437588">
    <property type="protein sequence ID" value="ABG44974.1"/>
    <property type="molecule type" value="Genomic_DNA"/>
</dbReference>
<evidence type="ECO:0000313" key="15">
    <source>
        <dbReference type="Proteomes" id="UP000158565"/>
    </source>
</evidence>
<dbReference type="EMBL" id="DQ437587">
    <property type="protein sequence ID" value="ABG44773.1"/>
    <property type="molecule type" value="Genomic_DNA"/>
</dbReference>
<dbReference type="Proteomes" id="UP000129347">
    <property type="component" value="Segment"/>
</dbReference>
<dbReference type="Proteomes" id="UP000165444">
    <property type="component" value="Segment"/>
</dbReference>
<evidence type="ECO:0000313" key="11">
    <source>
        <dbReference type="EMBL" id="ABG45582.1"/>
    </source>
</evidence>
<dbReference type="EMBL" id="DQ437582">
    <property type="protein sequence ID" value="ABG43758.1"/>
    <property type="molecule type" value="Genomic_DNA"/>
</dbReference>
<dbReference type="Proteomes" id="UP000118036">
    <property type="component" value="Segment"/>
</dbReference>
<dbReference type="Proteomes" id="UP000100387">
    <property type="component" value="Segment"/>
</dbReference>
<evidence type="ECO:0000313" key="2">
    <source>
        <dbReference type="EMBL" id="ABG43556.1"/>
    </source>
</evidence>
<organism evidence="12 15">
    <name type="scientific">Variola virus</name>
    <dbReference type="NCBI Taxonomy" id="10255"/>
    <lineage>
        <taxon>Viruses</taxon>
        <taxon>Varidnaviria</taxon>
        <taxon>Bamfordvirae</taxon>
        <taxon>Nucleocytoviricota</taxon>
        <taxon>Pokkesviricetes</taxon>
        <taxon>Chitovirales</taxon>
        <taxon>Poxviridae</taxon>
        <taxon>Chordopoxvirinae</taxon>
        <taxon>Orthopoxvirus</taxon>
        <taxon>Orthopoxvirus variola</taxon>
    </lineage>
</organism>
<dbReference type="Proteomes" id="UP000142290">
    <property type="component" value="Segment"/>
</dbReference>
<dbReference type="Proteomes" id="UP000117241">
    <property type="component" value="Segment"/>
</dbReference>
<gene>
    <name evidence="1" type="ORF">VARV_AFG70_vlt4_191</name>
    <name evidence="2" type="ORF">VARV_BSH75_banu_191</name>
    <name evidence="3" type="ORF">VARV_CHN48_horn_191</name>
    <name evidence="4" type="ORF">VARV_CNG70_46_191</name>
    <name evidence="5" type="ORF">VARV_IND64_vel4_191</name>
    <name evidence="6" type="ORF">VARV_IND64_vel5_191</name>
    <name evidence="7" type="ORF">VARV_IRN72_tbrz_191</name>
    <name evidence="8" type="ORF">VARV_NEP73_175_191</name>
    <name evidence="9" type="ORF">VARV_PAK69_lah_191</name>
    <name evidence="10" type="ORF">VARV_SOM77_ali_191</name>
    <name evidence="11" type="ORF">VARV_SUM70_222_191</name>
    <name evidence="12" type="ORF">VARV_SYR72_119_191</name>
</gene>
<evidence type="ECO:0000313" key="14">
    <source>
        <dbReference type="Proteomes" id="UP000105724"/>
    </source>
</evidence>
<dbReference type="EMBL" id="DQ437591">
    <property type="protein sequence ID" value="ABG45582.1"/>
    <property type="molecule type" value="Genomic_DNA"/>
</dbReference>
<dbReference type="EMBL" id="DQ437592">
    <property type="protein sequence ID" value="ABG45785.1"/>
    <property type="molecule type" value="Genomic_DNA"/>
</dbReference>
<dbReference type="EMBL" id="DQ437580">
    <property type="protein sequence ID" value="ABG43354.1"/>
    <property type="molecule type" value="Genomic_DNA"/>
</dbReference>
<dbReference type="InterPro" id="IPR004078">
    <property type="entry name" value="IL-1-bd"/>
</dbReference>
<evidence type="ECO:0000313" key="7">
    <source>
        <dbReference type="EMBL" id="ABG44773.1"/>
    </source>
</evidence>
<protein>
    <submittedName>
        <fullName evidence="12">IL-1-beta-inhibitor</fullName>
    </submittedName>
</protein>
<dbReference type="EMBL" id="DQ437583">
    <property type="protein sequence ID" value="ABG43962.1"/>
    <property type="molecule type" value="Genomic_DNA"/>
</dbReference>
<dbReference type="Proteomes" id="UP000140295">
    <property type="component" value="Segment"/>
</dbReference>
<dbReference type="EMBL" id="DQ437590">
    <property type="protein sequence ID" value="ABG45380.1"/>
    <property type="molecule type" value="Genomic_DNA"/>
</dbReference>
<dbReference type="GO" id="GO:0019966">
    <property type="term" value="F:interleukin-1 binding"/>
    <property type="evidence" value="ECO:0007669"/>
    <property type="project" value="InterPro"/>
</dbReference>
<dbReference type="Proteomes" id="UP000158565">
    <property type="component" value="Segment"/>
</dbReference>
<evidence type="ECO:0000313" key="13">
    <source>
        <dbReference type="Proteomes" id="UP000100387"/>
    </source>
</evidence>
<evidence type="ECO:0000313" key="9">
    <source>
        <dbReference type="EMBL" id="ABG45178.1"/>
    </source>
</evidence>
<evidence type="ECO:0000313" key="5">
    <source>
        <dbReference type="EMBL" id="ABG44368.1"/>
    </source>
</evidence>
<accession>Q0NQ94</accession>
<dbReference type="PRINTS" id="PR01540">
    <property type="entry name" value="INTRLEUKN1BP"/>
</dbReference>
<dbReference type="GO" id="GO:0044003">
    <property type="term" value="P:symbiont-mediated perturbation of host process"/>
    <property type="evidence" value="ECO:0007669"/>
    <property type="project" value="InterPro"/>
</dbReference>
<evidence type="ECO:0000313" key="8">
    <source>
        <dbReference type="EMBL" id="ABG44974.1"/>
    </source>
</evidence>
<proteinExistence type="predicted"/>
<dbReference type="EMBL" id="DQ437585">
    <property type="protein sequence ID" value="ABG44368.1"/>
    <property type="molecule type" value="Genomic_DNA"/>
</dbReference>
<organismHost>
    <name type="scientific">Homo sapiens</name>
    <name type="common">Human</name>
    <dbReference type="NCBI Taxonomy" id="9606"/>
</organismHost>
<dbReference type="EMBL" id="DQ437589">
    <property type="protein sequence ID" value="ABG45178.1"/>
    <property type="molecule type" value="Genomic_DNA"/>
</dbReference>
<evidence type="ECO:0000313" key="1">
    <source>
        <dbReference type="EMBL" id="ABG43354.1"/>
    </source>
</evidence>
<evidence type="ECO:0000313" key="6">
    <source>
        <dbReference type="EMBL" id="ABG44572.1"/>
    </source>
</evidence>
<dbReference type="EMBL" id="DQ437586">
    <property type="protein sequence ID" value="ABG44572.1"/>
    <property type="molecule type" value="Genomic_DNA"/>
</dbReference>
<dbReference type="Proteomes" id="UP000105724">
    <property type="component" value="Segment"/>
</dbReference>